<name>A0A9W9N741_9EURO</name>
<dbReference type="AlphaFoldDB" id="A0A9W9N741"/>
<reference evidence="2" key="2">
    <citation type="journal article" date="2023" name="IMA Fungus">
        <title>Comparative genomic study of the Penicillium genus elucidates a diverse pangenome and 15 lateral gene transfer events.</title>
        <authorList>
            <person name="Petersen C."/>
            <person name="Sorensen T."/>
            <person name="Nielsen M.R."/>
            <person name="Sondergaard T.E."/>
            <person name="Sorensen J.L."/>
            <person name="Fitzpatrick D.A."/>
            <person name="Frisvad J.C."/>
            <person name="Nielsen K.L."/>
        </authorList>
    </citation>
    <scope>NUCLEOTIDE SEQUENCE</scope>
    <source>
        <strain evidence="2">IBT 20477</strain>
    </source>
</reference>
<evidence type="ECO:0000256" key="1">
    <source>
        <dbReference type="SAM" id="MobiDB-lite"/>
    </source>
</evidence>
<feature type="region of interest" description="Disordered" evidence="1">
    <location>
        <begin position="104"/>
        <end position="129"/>
    </location>
</feature>
<protein>
    <submittedName>
        <fullName evidence="2">Uncharacterized protein</fullName>
    </submittedName>
</protein>
<dbReference type="EMBL" id="JAPQKQ010000001">
    <property type="protein sequence ID" value="KAJ5214436.1"/>
    <property type="molecule type" value="Genomic_DNA"/>
</dbReference>
<reference evidence="2" key="1">
    <citation type="submission" date="2022-11" db="EMBL/GenBank/DDBJ databases">
        <authorList>
            <person name="Petersen C."/>
        </authorList>
    </citation>
    <scope>NUCLEOTIDE SEQUENCE</scope>
    <source>
        <strain evidence="2">IBT 20477</strain>
    </source>
</reference>
<dbReference type="OrthoDB" id="4313807at2759"/>
<evidence type="ECO:0000313" key="3">
    <source>
        <dbReference type="Proteomes" id="UP001150942"/>
    </source>
</evidence>
<proteinExistence type="predicted"/>
<organism evidence="2 3">
    <name type="scientific">Penicillium cf. viridicatum</name>
    <dbReference type="NCBI Taxonomy" id="2972119"/>
    <lineage>
        <taxon>Eukaryota</taxon>
        <taxon>Fungi</taxon>
        <taxon>Dikarya</taxon>
        <taxon>Ascomycota</taxon>
        <taxon>Pezizomycotina</taxon>
        <taxon>Eurotiomycetes</taxon>
        <taxon>Eurotiomycetidae</taxon>
        <taxon>Eurotiales</taxon>
        <taxon>Aspergillaceae</taxon>
        <taxon>Penicillium</taxon>
    </lineage>
</organism>
<comment type="caution">
    <text evidence="2">The sequence shown here is derived from an EMBL/GenBank/DDBJ whole genome shotgun (WGS) entry which is preliminary data.</text>
</comment>
<feature type="compositionally biased region" description="Basic and acidic residues" evidence="1">
    <location>
        <begin position="112"/>
        <end position="121"/>
    </location>
</feature>
<gene>
    <name evidence="2" type="ORF">N7449_001605</name>
</gene>
<accession>A0A9W9N741</accession>
<evidence type="ECO:0000313" key="2">
    <source>
        <dbReference type="EMBL" id="KAJ5214436.1"/>
    </source>
</evidence>
<sequence length="238" mass="27780">MCHSIIYYYALCRHLDQGATHQIACHSAFITGYECTEEPQSTSFFSLIGNCLQCKLNHLMLRQSVYREWRREDLLEALNDAFQYSDDDDWTTDDSDAEELDMETLFSQSPTDRAENRETRASFHSGPARMPTIMQQSSPHLSFAALVEHADDYADDEEEYVCEDSLQEPQPRVHRSWRSWIPLPTRLERNQQAPSYMALVTDDYMGDTEFLFLATKPKEYRRTWRSWIPLPAKKVSGQ</sequence>
<keyword evidence="3" id="KW-1185">Reference proteome</keyword>
<dbReference type="Proteomes" id="UP001150942">
    <property type="component" value="Unassembled WGS sequence"/>
</dbReference>